<proteinExistence type="predicted"/>
<accession>A0A9D1K3K5</accession>
<dbReference type="AlphaFoldDB" id="A0A9D1K3K5"/>
<reference evidence="1" key="1">
    <citation type="submission" date="2020-10" db="EMBL/GenBank/DDBJ databases">
        <authorList>
            <person name="Gilroy R."/>
        </authorList>
    </citation>
    <scope>NUCLEOTIDE SEQUENCE</scope>
    <source>
        <strain evidence="1">CHK152-2994</strain>
    </source>
</reference>
<reference evidence="1" key="2">
    <citation type="journal article" date="2021" name="PeerJ">
        <title>Extensive microbial diversity within the chicken gut microbiome revealed by metagenomics and culture.</title>
        <authorList>
            <person name="Gilroy R."/>
            <person name="Ravi A."/>
            <person name="Getino M."/>
            <person name="Pursley I."/>
            <person name="Horton D.L."/>
            <person name="Alikhan N.F."/>
            <person name="Baker D."/>
            <person name="Gharbi K."/>
            <person name="Hall N."/>
            <person name="Watson M."/>
            <person name="Adriaenssens E.M."/>
            <person name="Foster-Nyarko E."/>
            <person name="Jarju S."/>
            <person name="Secka A."/>
            <person name="Antonio M."/>
            <person name="Oren A."/>
            <person name="Chaudhuri R.R."/>
            <person name="La Ragione R."/>
            <person name="Hildebrand F."/>
            <person name="Pallen M.J."/>
        </authorList>
    </citation>
    <scope>NUCLEOTIDE SEQUENCE</scope>
    <source>
        <strain evidence="1">CHK152-2994</strain>
    </source>
</reference>
<organism evidence="1 2">
    <name type="scientific">Candidatus Scatenecus faecavium</name>
    <dbReference type="NCBI Taxonomy" id="2840915"/>
    <lineage>
        <taxon>Bacteria</taxon>
        <taxon>Candidatus Scatenecus</taxon>
    </lineage>
</organism>
<dbReference type="EMBL" id="DVJO01000116">
    <property type="protein sequence ID" value="HIS83020.1"/>
    <property type="molecule type" value="Genomic_DNA"/>
</dbReference>
<comment type="caution">
    <text evidence="1">The sequence shown here is derived from an EMBL/GenBank/DDBJ whole genome shotgun (WGS) entry which is preliminary data.</text>
</comment>
<protein>
    <submittedName>
        <fullName evidence="1">Uncharacterized protein</fullName>
    </submittedName>
</protein>
<name>A0A9D1K3K5_9BACT</name>
<sequence>EQVELEYLKGKQNLTKEETERLNFLEDFHKRTYTLQNRAAERAKDPSALVNYGRLETLNKTEYGELFNSAQSTTEKSMVLNSYIENTTKSMSPEEKSKFIAELSDELLNDPANLELTKLIHVKALMEANKVERAAMAAEQSGLSPELNAANIEIYKEPEELKLIVEAQNKIAETDSKRAERLKINTINNASEGQMGVTLNEAYSGDKSLNVQRANKNRVFTYENPETQKLAIENIKKNSDEKIIAEAAAEADKLHKDYQVEGLKTLTKGSKLATEAANKSEVVTRMSKQNQTEAFKVMKSNIEELYDNDEEAIEQLNTLSDQISKSHKDNQLDMHNEIMQSKYSAVQEHAAANIKDYDPSVQSKAIDTVYETQNEKAIKTVVDNLEKMPPDVQKTEVTRLIGELALNNAISNSELTVNILGGNLTARDLSKLSASQRREYFVKMFDEASPSKKLDMLRNIAASSIGIHKKTIYTIIARFSAPLLKAMVEDGMGKTMIEAGIPLDAVNKIINIMKTSTSNKVIQQRKELEKDSSFTKYFDNQDDKIRVTVPQDLKGAFAANIDRKTLEELKKNNATMFIKS</sequence>
<feature type="non-terminal residue" evidence="1">
    <location>
        <position position="1"/>
    </location>
</feature>
<evidence type="ECO:0000313" key="1">
    <source>
        <dbReference type="EMBL" id="HIS83020.1"/>
    </source>
</evidence>
<dbReference type="Proteomes" id="UP000824139">
    <property type="component" value="Unassembled WGS sequence"/>
</dbReference>
<gene>
    <name evidence="1" type="ORF">IAD41_05380</name>
</gene>
<evidence type="ECO:0000313" key="2">
    <source>
        <dbReference type="Proteomes" id="UP000824139"/>
    </source>
</evidence>